<dbReference type="EMBL" id="JAAGMN010007359">
    <property type="protein sequence ID" value="NEE18535.1"/>
    <property type="molecule type" value="Genomic_DNA"/>
</dbReference>
<feature type="non-terminal residue" evidence="1">
    <location>
        <position position="1"/>
    </location>
</feature>
<proteinExistence type="predicted"/>
<sequence length="38" mass="3854">VLLVIATAAPSLPDAAQQAAASARLLDILLEGLRSRPA</sequence>
<name>A0A6G3XL40_9ACTN</name>
<comment type="caution">
    <text evidence="1">The sequence shown here is derived from an EMBL/GenBank/DDBJ whole genome shotgun (WGS) entry which is preliminary data.</text>
</comment>
<gene>
    <name evidence="1" type="ORF">G3M58_70205</name>
</gene>
<dbReference type="AlphaFoldDB" id="A0A6G3XL40"/>
<protein>
    <submittedName>
        <fullName evidence="1">TetR/AcrR family transcriptional regulator</fullName>
    </submittedName>
</protein>
<reference evidence="1" key="1">
    <citation type="submission" date="2020-01" db="EMBL/GenBank/DDBJ databases">
        <title>Insect and environment-associated Actinomycetes.</title>
        <authorList>
            <person name="Currrie C."/>
            <person name="Chevrette M."/>
            <person name="Carlson C."/>
            <person name="Stubbendieck R."/>
            <person name="Wendt-Pienkowski E."/>
        </authorList>
    </citation>
    <scope>NUCLEOTIDE SEQUENCE</scope>
    <source>
        <strain evidence="1">SID7499</strain>
    </source>
</reference>
<evidence type="ECO:0000313" key="1">
    <source>
        <dbReference type="EMBL" id="NEE18535.1"/>
    </source>
</evidence>
<organism evidence="1">
    <name type="scientific">Streptomyces sp. SID7499</name>
    <dbReference type="NCBI Taxonomy" id="2706086"/>
    <lineage>
        <taxon>Bacteria</taxon>
        <taxon>Bacillati</taxon>
        <taxon>Actinomycetota</taxon>
        <taxon>Actinomycetes</taxon>
        <taxon>Kitasatosporales</taxon>
        <taxon>Streptomycetaceae</taxon>
        <taxon>Streptomyces</taxon>
    </lineage>
</organism>
<accession>A0A6G3XL40</accession>